<protein>
    <recommendedName>
        <fullName evidence="2">Heterokaryon incompatibility domain-containing protein</fullName>
    </recommendedName>
</protein>
<evidence type="ECO:0000259" key="2">
    <source>
        <dbReference type="Pfam" id="PF06985"/>
    </source>
</evidence>
<dbReference type="PANTHER" id="PTHR24148">
    <property type="entry name" value="ANKYRIN REPEAT DOMAIN-CONTAINING PROTEIN 39 HOMOLOG-RELATED"/>
    <property type="match status" value="1"/>
</dbReference>
<gene>
    <name evidence="3" type="ORF">JX265_002768</name>
</gene>
<name>A0A9Q0ASM1_9PEZI</name>
<accession>A0A9Q0ASM1</accession>
<dbReference type="Pfam" id="PF06985">
    <property type="entry name" value="HET"/>
    <property type="match status" value="1"/>
</dbReference>
<dbReference type="InterPro" id="IPR052895">
    <property type="entry name" value="HetReg/Transcr_Mod"/>
</dbReference>
<sequence>MASSTPASTLYKDIADSSAEFRTIRLCPAQHDEPISCVLENAVRSDNPQYVALSYSWGPRTNDKTISINGQDFIATANCESALRCIRKTDDPVTLWVDAICINQENLGERSAQVAQMREIYKQAAHVIIWLGCEDSDTSPAFELLEQISELGRYDPLVATSETVGTAAAWQAVENLFTREWFERIWVVQEASLAKSITIQCGRHVMSWTTFNRALQWYHKDIGHVNRGLTRTDSLLLNALEVRNAWAKRQYGSRREPNLEGLLAQFSNWKATDLRDKVNGLLGMSDEHAVPELQPDYTRSVCETYTKVVKYLITRDKRLSILGQVDNPAMYMGEPPENKRLPSWVPDWTPDRPYRNRLSETYRPEGDSQVMVTSTGMIMIPGGLNMPGSGYGTWEQDSMVREEMNFKASLDLLADCCFPTGADSPIYYRGRGPEFDPEGTMSLKGIKVDTVHSVTVPLFRAKEDLDDPTFFLEWEKFAILQAAPDAECPYGGSFEDKLDAFWRTLTTDRIYTERSNLRARPVCRELFEQWRAGLTRNANPAVAHRPETADTVDYSDESAASRLLYGMFAQLHLSGDAPPDLLRDYEAWKHHLSQLESRPPEPPNPAPSGPPEEYTLPNLEASLRIWCFARKLARTSSGRLALVPEHTQPGDHIYVLYGGSVPYVARPLPGRGTVKGYWVDELGERGEVGAAYRVIMPMHQFVGEAYVHGIMDGEALGYPPIQRTQRLRRVEVPVSGARGEPEFEALDSLTVFKYVPDPLTPEQEELVAKWREGLRAREQDVWFDHVTSVML</sequence>
<dbReference type="EMBL" id="JAFIMR010000005">
    <property type="protein sequence ID" value="KAI1878591.1"/>
    <property type="molecule type" value="Genomic_DNA"/>
</dbReference>
<feature type="domain" description="Heterokaryon incompatibility" evidence="2">
    <location>
        <begin position="50"/>
        <end position="190"/>
    </location>
</feature>
<dbReference type="Proteomes" id="UP000829685">
    <property type="component" value="Unassembled WGS sequence"/>
</dbReference>
<dbReference type="PANTHER" id="PTHR24148:SF64">
    <property type="entry name" value="HETEROKARYON INCOMPATIBILITY DOMAIN-CONTAINING PROTEIN"/>
    <property type="match status" value="1"/>
</dbReference>
<evidence type="ECO:0000313" key="3">
    <source>
        <dbReference type="EMBL" id="KAI1878591.1"/>
    </source>
</evidence>
<dbReference type="InterPro" id="IPR010730">
    <property type="entry name" value="HET"/>
</dbReference>
<proteinExistence type="predicted"/>
<feature type="region of interest" description="Disordered" evidence="1">
    <location>
        <begin position="593"/>
        <end position="614"/>
    </location>
</feature>
<feature type="compositionally biased region" description="Pro residues" evidence="1">
    <location>
        <begin position="600"/>
        <end position="610"/>
    </location>
</feature>
<comment type="caution">
    <text evidence="3">The sequence shown here is derived from an EMBL/GenBank/DDBJ whole genome shotgun (WGS) entry which is preliminary data.</text>
</comment>
<dbReference type="AlphaFoldDB" id="A0A9Q0ASM1"/>
<organism evidence="3 4">
    <name type="scientific">Neoarthrinium moseri</name>
    <dbReference type="NCBI Taxonomy" id="1658444"/>
    <lineage>
        <taxon>Eukaryota</taxon>
        <taxon>Fungi</taxon>
        <taxon>Dikarya</taxon>
        <taxon>Ascomycota</taxon>
        <taxon>Pezizomycotina</taxon>
        <taxon>Sordariomycetes</taxon>
        <taxon>Xylariomycetidae</taxon>
        <taxon>Amphisphaeriales</taxon>
        <taxon>Apiosporaceae</taxon>
        <taxon>Neoarthrinium</taxon>
    </lineage>
</organism>
<keyword evidence="4" id="KW-1185">Reference proteome</keyword>
<evidence type="ECO:0000256" key="1">
    <source>
        <dbReference type="SAM" id="MobiDB-lite"/>
    </source>
</evidence>
<reference evidence="3" key="1">
    <citation type="submission" date="2021-03" db="EMBL/GenBank/DDBJ databases">
        <title>Revisited historic fungal species revealed as producer of novel bioactive compounds through whole genome sequencing and comparative genomics.</title>
        <authorList>
            <person name="Vignolle G.A."/>
            <person name="Hochenegger N."/>
            <person name="Mach R.L."/>
            <person name="Mach-Aigner A.R."/>
            <person name="Javad Rahimi M."/>
            <person name="Salim K.A."/>
            <person name="Chan C.M."/>
            <person name="Lim L.B.L."/>
            <person name="Cai F."/>
            <person name="Druzhinina I.S."/>
            <person name="U'Ren J.M."/>
            <person name="Derntl C."/>
        </authorList>
    </citation>
    <scope>NUCLEOTIDE SEQUENCE</scope>
    <source>
        <strain evidence="3">TUCIM 5799</strain>
    </source>
</reference>
<evidence type="ECO:0000313" key="4">
    <source>
        <dbReference type="Proteomes" id="UP000829685"/>
    </source>
</evidence>